<evidence type="ECO:0000313" key="2">
    <source>
        <dbReference type="EMBL" id="CCE65249.1"/>
    </source>
</evidence>
<feature type="coiled-coil region" evidence="1">
    <location>
        <begin position="158"/>
        <end position="227"/>
    </location>
</feature>
<keyword evidence="1" id="KW-0175">Coiled coil</keyword>
<dbReference type="HOGENOM" id="CLU_858360_0_0_1"/>
<dbReference type="Proteomes" id="UP000005666">
    <property type="component" value="Chromosome 11"/>
</dbReference>
<dbReference type="KEGG" id="tpf:TPHA_0K01150"/>
<proteinExistence type="predicted"/>
<reference evidence="2 3" key="1">
    <citation type="journal article" date="2011" name="Proc. Natl. Acad. Sci. U.S.A.">
        <title>Evolutionary erosion of yeast sex chromosomes by mating-type switching accidents.</title>
        <authorList>
            <person name="Gordon J.L."/>
            <person name="Armisen D."/>
            <person name="Proux-Wera E."/>
            <person name="Oheigeartaigh S.S."/>
            <person name="Byrne K.P."/>
            <person name="Wolfe K.H."/>
        </authorList>
    </citation>
    <scope>NUCLEOTIDE SEQUENCE [LARGE SCALE GENOMIC DNA]</scope>
    <source>
        <strain evidence="3">ATCC 24235 / CBS 4417 / NBRC 1672 / NRRL Y-8282 / UCD 70-5</strain>
    </source>
</reference>
<keyword evidence="3" id="KW-1185">Reference proteome</keyword>
<evidence type="ECO:0000256" key="1">
    <source>
        <dbReference type="SAM" id="Coils"/>
    </source>
</evidence>
<evidence type="ECO:0000313" key="3">
    <source>
        <dbReference type="Proteomes" id="UP000005666"/>
    </source>
</evidence>
<gene>
    <name evidence="2" type="primary">TPHA0K01150</name>
    <name evidence="2" type="ordered locus">TPHA_0K01150</name>
</gene>
<dbReference type="RefSeq" id="XP_003687683.1">
    <property type="nucleotide sequence ID" value="XM_003687635.1"/>
</dbReference>
<dbReference type="GeneID" id="11533267"/>
<name>G8BZC1_TETPH</name>
<sequence>MGALPENNMEQFMEYLKEYADNSDENDDERDKYKVQLINEYCDNERLQTVQFGKEEVKMFDSREDISNKNIQPFKTNSNRGALKPIIKAVEKISMDNNVNEELEVKECLAACFSLCSVDEEKFTDLSISKKLRRLYISIGSAFKVKELFFYWVRMRIENELQKQISDQELQIKLLKQNLTDITDSEKTRTLELLNFQNKYNKTILEKTELEDKVKMLDVSVDTLKKELLGTEDTISDLENFKEQCIIKKLEVAELDTEVKRLNNKNMEWRKKSNEYKLDLSRRDAEVKEAQMKQQELLIKFEHLKKYMIILTIIFRMISLDILS</sequence>
<feature type="coiled-coil region" evidence="1">
    <location>
        <begin position="252"/>
        <end position="279"/>
    </location>
</feature>
<organism evidence="2 3">
    <name type="scientific">Tetrapisispora phaffii (strain ATCC 24235 / CBS 4417 / NBRC 1672 / NRRL Y-8282 / UCD 70-5)</name>
    <name type="common">Yeast</name>
    <name type="synonym">Fabospora phaffii</name>
    <dbReference type="NCBI Taxonomy" id="1071381"/>
    <lineage>
        <taxon>Eukaryota</taxon>
        <taxon>Fungi</taxon>
        <taxon>Dikarya</taxon>
        <taxon>Ascomycota</taxon>
        <taxon>Saccharomycotina</taxon>
        <taxon>Saccharomycetes</taxon>
        <taxon>Saccharomycetales</taxon>
        <taxon>Saccharomycetaceae</taxon>
        <taxon>Tetrapisispora</taxon>
    </lineage>
</organism>
<accession>G8BZC1</accession>
<dbReference type="AlphaFoldDB" id="G8BZC1"/>
<dbReference type="EMBL" id="HE612866">
    <property type="protein sequence ID" value="CCE65249.1"/>
    <property type="molecule type" value="Genomic_DNA"/>
</dbReference>
<protein>
    <submittedName>
        <fullName evidence="2">Uncharacterized protein</fullName>
    </submittedName>
</protein>